<organism evidence="2 3">
    <name type="scientific">Bifidobacterium choloepi</name>
    <dbReference type="NCBI Taxonomy" id="2614131"/>
    <lineage>
        <taxon>Bacteria</taxon>
        <taxon>Bacillati</taxon>
        <taxon>Actinomycetota</taxon>
        <taxon>Actinomycetes</taxon>
        <taxon>Bifidobacteriales</taxon>
        <taxon>Bifidobacteriaceae</taxon>
        <taxon>Bifidobacterium</taxon>
    </lineage>
</organism>
<keyword evidence="3" id="KW-1185">Reference proteome</keyword>
<feature type="transmembrane region" description="Helical" evidence="1">
    <location>
        <begin position="107"/>
        <end position="125"/>
    </location>
</feature>
<evidence type="ECO:0000313" key="2">
    <source>
        <dbReference type="EMBL" id="NEG70283.1"/>
    </source>
</evidence>
<dbReference type="Proteomes" id="UP000469292">
    <property type="component" value="Unassembled WGS sequence"/>
</dbReference>
<feature type="transmembrane region" description="Helical" evidence="1">
    <location>
        <begin position="20"/>
        <end position="46"/>
    </location>
</feature>
<keyword evidence="1" id="KW-0812">Transmembrane</keyword>
<evidence type="ECO:0000256" key="1">
    <source>
        <dbReference type="SAM" id="Phobius"/>
    </source>
</evidence>
<comment type="caution">
    <text evidence="2">The sequence shown here is derived from an EMBL/GenBank/DDBJ whole genome shotgun (WGS) entry which is preliminary data.</text>
</comment>
<evidence type="ECO:0000313" key="3">
    <source>
        <dbReference type="Proteomes" id="UP000469292"/>
    </source>
</evidence>
<sequence length="220" mass="24338">MGRFARGYEALARTIMMIAVVHVAMIAYTLAGLVVAGLFPSVAAAYGTFRRWLRSPDDRGWTVRQSWTTFRKAWRSELVSANLLGWPLTALWALLLWEYWIVQRNDFGVAGVAVSGVLLMVNVFYLVFQGLVWICHVHFAEATAWVLRRAAMLAVGRPLCSLMILATAVTVAWLYWKWPGLGAAFGLALPIFAVIAIAYCWARLPGLNPHGSNPAPDGDS</sequence>
<dbReference type="EMBL" id="VYSG01000003">
    <property type="protein sequence ID" value="NEG70283.1"/>
    <property type="molecule type" value="Genomic_DNA"/>
</dbReference>
<reference evidence="2 3" key="1">
    <citation type="submission" date="2019-09" db="EMBL/GenBank/DDBJ databases">
        <title>Phylogenetic characterization of a novel taxon of the genus Bifidobacterium: Bifidobacterium choloepi sp. nov.</title>
        <authorList>
            <person name="Modesto M."/>
            <person name="Satti M."/>
        </authorList>
    </citation>
    <scope>NUCLEOTIDE SEQUENCE [LARGE SCALE GENOMIC DNA]</scope>
    <source>
        <strain evidence="2 3">BRDM6</strain>
    </source>
</reference>
<feature type="transmembrane region" description="Helical" evidence="1">
    <location>
        <begin position="83"/>
        <end position="100"/>
    </location>
</feature>
<accession>A0A6I5NIS2</accession>
<protein>
    <submittedName>
        <fullName evidence="2">DUF624 domain-containing protein</fullName>
    </submittedName>
</protein>
<feature type="transmembrane region" description="Helical" evidence="1">
    <location>
        <begin position="159"/>
        <end position="176"/>
    </location>
</feature>
<proteinExistence type="predicted"/>
<dbReference type="RefSeq" id="WP_163227892.1">
    <property type="nucleotide sequence ID" value="NZ_VYSG01000003.1"/>
</dbReference>
<dbReference type="AlphaFoldDB" id="A0A6I5NIS2"/>
<gene>
    <name evidence="2" type="ORF">F6S87_06700</name>
</gene>
<dbReference type="InterPro" id="IPR006938">
    <property type="entry name" value="DUF624"/>
</dbReference>
<keyword evidence="1" id="KW-1133">Transmembrane helix</keyword>
<name>A0A6I5NIS2_9BIFI</name>
<feature type="transmembrane region" description="Helical" evidence="1">
    <location>
        <begin position="182"/>
        <end position="202"/>
    </location>
</feature>
<dbReference type="Pfam" id="PF04854">
    <property type="entry name" value="DUF624"/>
    <property type="match status" value="1"/>
</dbReference>
<keyword evidence="1" id="KW-0472">Membrane</keyword>